<dbReference type="SUPFAM" id="SSF103473">
    <property type="entry name" value="MFS general substrate transporter"/>
    <property type="match status" value="1"/>
</dbReference>
<dbReference type="GO" id="GO:0022857">
    <property type="term" value="F:transmembrane transporter activity"/>
    <property type="evidence" value="ECO:0007669"/>
    <property type="project" value="InterPro"/>
</dbReference>
<evidence type="ECO:0000313" key="10">
    <source>
        <dbReference type="EMBL" id="NOL50137.1"/>
    </source>
</evidence>
<name>A0A7Y4LCY1_9BURK</name>
<feature type="transmembrane region" description="Helical" evidence="8">
    <location>
        <begin position="162"/>
        <end position="182"/>
    </location>
</feature>
<dbReference type="Pfam" id="PF07690">
    <property type="entry name" value="MFS_1"/>
    <property type="match status" value="2"/>
</dbReference>
<feature type="transmembrane region" description="Helical" evidence="8">
    <location>
        <begin position="33"/>
        <end position="52"/>
    </location>
</feature>
<feature type="transmembrane region" description="Helical" evidence="8">
    <location>
        <begin position="419"/>
        <end position="436"/>
    </location>
</feature>
<evidence type="ECO:0000256" key="5">
    <source>
        <dbReference type="ARBA" id="ARBA00022989"/>
    </source>
</evidence>
<feature type="region of interest" description="Disordered" evidence="7">
    <location>
        <begin position="1"/>
        <end position="26"/>
    </location>
</feature>
<feature type="compositionally biased region" description="Polar residues" evidence="7">
    <location>
        <begin position="1"/>
        <end position="17"/>
    </location>
</feature>
<keyword evidence="2" id="KW-0813">Transport</keyword>
<dbReference type="InterPro" id="IPR036259">
    <property type="entry name" value="MFS_trans_sf"/>
</dbReference>
<accession>A0A7Y4LCY1</accession>
<feature type="transmembrane region" description="Helical" evidence="8">
    <location>
        <begin position="286"/>
        <end position="307"/>
    </location>
</feature>
<keyword evidence="5 8" id="KW-1133">Transmembrane helix</keyword>
<dbReference type="AlphaFoldDB" id="A0A7Y4LCY1"/>
<evidence type="ECO:0000256" key="1">
    <source>
        <dbReference type="ARBA" id="ARBA00004651"/>
    </source>
</evidence>
<proteinExistence type="predicted"/>
<evidence type="ECO:0000259" key="9">
    <source>
        <dbReference type="PROSITE" id="PS50850"/>
    </source>
</evidence>
<evidence type="ECO:0000256" key="7">
    <source>
        <dbReference type="SAM" id="MobiDB-lite"/>
    </source>
</evidence>
<dbReference type="EMBL" id="JABGBO010000008">
    <property type="protein sequence ID" value="NOL50137.1"/>
    <property type="molecule type" value="Genomic_DNA"/>
</dbReference>
<comment type="caution">
    <text evidence="10">The sequence shown here is derived from an EMBL/GenBank/DDBJ whole genome shotgun (WGS) entry which is preliminary data.</text>
</comment>
<dbReference type="PANTHER" id="PTHR42718:SF46">
    <property type="entry name" value="BLR6921 PROTEIN"/>
    <property type="match status" value="1"/>
</dbReference>
<keyword evidence="11" id="KW-1185">Reference proteome</keyword>
<dbReference type="CDD" id="cd17321">
    <property type="entry name" value="MFS_MMR_MDR_like"/>
    <property type="match status" value="1"/>
</dbReference>
<sequence length="472" mass="50374">MAISDSIKTSATSTNNPDVKPSAQDGLPTPQRYLAALTLLMAIAIGVIDSSITNIGLPTISRELGIKPSSAVWIINAYTITIIATLLPFAALAEQIGFKRLLRIGFVVFMCGAIGSMFADSLAHLITTRVIQGLGCSALMSLFGGLVRNIYPRRQLATGISLNAMTVGAAALISPSLGAFIISIASWHWIYGFTIPLCIIALFLTVYVPRVKRIEKKFDYISAVLNTLTLGGFVVALDLAFNRPWLSVVFISVSFGAGYLLYRRASTQNMPLVPVDLLKILSFRDAVLVSSMSFASASLIMISAPFYFQAGLQMSPKTVGLLFSSWPVATLITAPVAGRLSNKYPASVLAGLGNLLMCLSSLCLLLVPEDSPPFWFGICLFGAGMGFGFFQTPNNKAILLSAPEHRASATGGMQSTARLFGQCTGAALVALCFSISHDHGHYYGIMVGCIVIGCGSLVNLTRYIRKTDVAVL</sequence>
<protein>
    <submittedName>
        <fullName evidence="10">MFS transporter</fullName>
    </submittedName>
</protein>
<evidence type="ECO:0000256" key="4">
    <source>
        <dbReference type="ARBA" id="ARBA00022692"/>
    </source>
</evidence>
<feature type="transmembrane region" description="Helical" evidence="8">
    <location>
        <begin position="344"/>
        <end position="367"/>
    </location>
</feature>
<dbReference type="Gene3D" id="1.20.1720.10">
    <property type="entry name" value="Multidrug resistance protein D"/>
    <property type="match status" value="1"/>
</dbReference>
<dbReference type="PROSITE" id="PS50850">
    <property type="entry name" value="MFS"/>
    <property type="match status" value="1"/>
</dbReference>
<comment type="subcellular location">
    <subcellularLocation>
        <location evidence="1">Cell membrane</location>
        <topology evidence="1">Multi-pass membrane protein</topology>
    </subcellularLocation>
</comment>
<feature type="transmembrane region" description="Helical" evidence="8">
    <location>
        <begin position="373"/>
        <end position="390"/>
    </location>
</feature>
<evidence type="ECO:0000256" key="2">
    <source>
        <dbReference type="ARBA" id="ARBA00022448"/>
    </source>
</evidence>
<dbReference type="RefSeq" id="WP_171589114.1">
    <property type="nucleotide sequence ID" value="NZ_JABGBO010000008.1"/>
</dbReference>
<feature type="transmembrane region" description="Helical" evidence="8">
    <location>
        <begin position="245"/>
        <end position="262"/>
    </location>
</feature>
<feature type="transmembrane region" description="Helical" evidence="8">
    <location>
        <begin position="220"/>
        <end position="239"/>
    </location>
</feature>
<keyword evidence="3" id="KW-1003">Cell membrane</keyword>
<feature type="transmembrane region" description="Helical" evidence="8">
    <location>
        <begin position="188"/>
        <end position="208"/>
    </location>
</feature>
<feature type="transmembrane region" description="Helical" evidence="8">
    <location>
        <begin position="100"/>
        <end position="119"/>
    </location>
</feature>
<dbReference type="InterPro" id="IPR020846">
    <property type="entry name" value="MFS_dom"/>
</dbReference>
<feature type="transmembrane region" description="Helical" evidence="8">
    <location>
        <begin position="442"/>
        <end position="460"/>
    </location>
</feature>
<dbReference type="PANTHER" id="PTHR42718">
    <property type="entry name" value="MAJOR FACILITATOR SUPERFAMILY MULTIDRUG TRANSPORTER MFSC"/>
    <property type="match status" value="1"/>
</dbReference>
<gene>
    <name evidence="10" type="ORF">HKX40_08315</name>
</gene>
<dbReference type="InterPro" id="IPR011701">
    <property type="entry name" value="MFS"/>
</dbReference>
<dbReference type="GO" id="GO:0005886">
    <property type="term" value="C:plasma membrane"/>
    <property type="evidence" value="ECO:0007669"/>
    <property type="project" value="UniProtKB-SubCell"/>
</dbReference>
<feature type="domain" description="Major facilitator superfamily (MFS) profile" evidence="9">
    <location>
        <begin position="35"/>
        <end position="472"/>
    </location>
</feature>
<dbReference type="Proteomes" id="UP000541421">
    <property type="component" value="Unassembled WGS sequence"/>
</dbReference>
<keyword evidence="4 8" id="KW-0812">Transmembrane</keyword>
<keyword evidence="6 8" id="KW-0472">Membrane</keyword>
<reference evidence="10 11" key="1">
    <citation type="submission" date="2020-05" db="EMBL/GenBank/DDBJ databases">
        <authorList>
            <person name="Niu N."/>
        </authorList>
    </citation>
    <scope>NUCLEOTIDE SEQUENCE [LARGE SCALE GENOMIC DNA]</scope>
    <source>
        <strain evidence="10 11">LMG10982</strain>
    </source>
</reference>
<organism evidence="10 11">
    <name type="scientific">Pelistega europaea</name>
    <dbReference type="NCBI Taxonomy" id="106147"/>
    <lineage>
        <taxon>Bacteria</taxon>
        <taxon>Pseudomonadati</taxon>
        <taxon>Pseudomonadota</taxon>
        <taxon>Betaproteobacteria</taxon>
        <taxon>Burkholderiales</taxon>
        <taxon>Alcaligenaceae</taxon>
        <taxon>Pelistega</taxon>
    </lineage>
</organism>
<feature type="transmembrane region" description="Helical" evidence="8">
    <location>
        <begin position="131"/>
        <end position="150"/>
    </location>
</feature>
<evidence type="ECO:0000256" key="6">
    <source>
        <dbReference type="ARBA" id="ARBA00023136"/>
    </source>
</evidence>
<dbReference type="Gene3D" id="1.20.1250.20">
    <property type="entry name" value="MFS general substrate transporter like domains"/>
    <property type="match status" value="1"/>
</dbReference>
<evidence type="ECO:0000256" key="3">
    <source>
        <dbReference type="ARBA" id="ARBA00022475"/>
    </source>
</evidence>
<feature type="transmembrane region" description="Helical" evidence="8">
    <location>
        <begin position="72"/>
        <end position="93"/>
    </location>
</feature>
<feature type="transmembrane region" description="Helical" evidence="8">
    <location>
        <begin position="319"/>
        <end position="337"/>
    </location>
</feature>
<evidence type="ECO:0000256" key="8">
    <source>
        <dbReference type="SAM" id="Phobius"/>
    </source>
</evidence>
<evidence type="ECO:0000313" key="11">
    <source>
        <dbReference type="Proteomes" id="UP000541421"/>
    </source>
</evidence>